<name>A0A0P1GCS4_9RHOB</name>
<dbReference type="EMBL" id="CYSD01000036">
    <property type="protein sequence ID" value="CUH79176.1"/>
    <property type="molecule type" value="Genomic_DNA"/>
</dbReference>
<organism evidence="1 2">
    <name type="scientific">Tritonibacter multivorans</name>
    <dbReference type="NCBI Taxonomy" id="928856"/>
    <lineage>
        <taxon>Bacteria</taxon>
        <taxon>Pseudomonadati</taxon>
        <taxon>Pseudomonadota</taxon>
        <taxon>Alphaproteobacteria</taxon>
        <taxon>Rhodobacterales</taxon>
        <taxon>Paracoccaceae</taxon>
        <taxon>Tritonibacter</taxon>
    </lineage>
</organism>
<proteinExistence type="predicted"/>
<protein>
    <recommendedName>
        <fullName evidence="3">GIY-YIG domain-containing protein</fullName>
    </recommendedName>
</protein>
<accession>A0A0P1GCS4</accession>
<dbReference type="AlphaFoldDB" id="A0A0P1GCS4"/>
<keyword evidence="2" id="KW-1185">Reference proteome</keyword>
<sequence length="136" mass="15688">MANFSQYAPIFSLYWLHLESHWDPMVEGYIGITRTEVKQRFSSHRSGWTTPSLASAFEADLTAVRCTVLYDELPEVAARALEQVYRPINNIGWNRDPGGRGIRNRKQIWWVTPNGVRLYKDTPRPVDKPVKKKAKA</sequence>
<gene>
    <name evidence="1" type="ORF">TRM7557_02230</name>
</gene>
<evidence type="ECO:0000313" key="1">
    <source>
        <dbReference type="EMBL" id="CUH79176.1"/>
    </source>
</evidence>
<evidence type="ECO:0000313" key="2">
    <source>
        <dbReference type="Proteomes" id="UP000052022"/>
    </source>
</evidence>
<reference evidence="1 2" key="1">
    <citation type="submission" date="2015-09" db="EMBL/GenBank/DDBJ databases">
        <authorList>
            <consortium name="Swine Surveillance"/>
        </authorList>
    </citation>
    <scope>NUCLEOTIDE SEQUENCE [LARGE SCALE GENOMIC DNA]</scope>
    <source>
        <strain evidence="1 2">CECT 7557</strain>
    </source>
</reference>
<evidence type="ECO:0008006" key="3">
    <source>
        <dbReference type="Google" id="ProtNLM"/>
    </source>
</evidence>
<dbReference type="Proteomes" id="UP000052022">
    <property type="component" value="Unassembled WGS sequence"/>
</dbReference>